<accession>A0ABV0WZW6</accession>
<dbReference type="Proteomes" id="UP001444071">
    <property type="component" value="Unassembled WGS sequence"/>
</dbReference>
<evidence type="ECO:0000313" key="1">
    <source>
        <dbReference type="EMBL" id="MEQ2273922.1"/>
    </source>
</evidence>
<sequence>MNDLCQPTNISKGLGFCCIKACRCVWPSTSHSLLRLWNMGKTFFESALGITLQKANHRLVLSAHVFVWSQAVLSLIWVKTTKIRIQRKSLSSGWQEWKTERNDINTHNVSPNNCVGGTDQEAQQMINVLLKSGALTADVSLASQLQKGISFRGFFFTQEQGKILCSLLPSHCSTFKHEIVRIKSVNKKA</sequence>
<name>A0ABV0WZW6_9TELE</name>
<organism evidence="1 2">
    <name type="scientific">Xenotaenia resolanae</name>
    <dbReference type="NCBI Taxonomy" id="208358"/>
    <lineage>
        <taxon>Eukaryota</taxon>
        <taxon>Metazoa</taxon>
        <taxon>Chordata</taxon>
        <taxon>Craniata</taxon>
        <taxon>Vertebrata</taxon>
        <taxon>Euteleostomi</taxon>
        <taxon>Actinopterygii</taxon>
        <taxon>Neopterygii</taxon>
        <taxon>Teleostei</taxon>
        <taxon>Neoteleostei</taxon>
        <taxon>Acanthomorphata</taxon>
        <taxon>Ovalentaria</taxon>
        <taxon>Atherinomorphae</taxon>
        <taxon>Cyprinodontiformes</taxon>
        <taxon>Goodeidae</taxon>
        <taxon>Xenotaenia</taxon>
    </lineage>
</organism>
<dbReference type="EMBL" id="JAHRIM010073481">
    <property type="protein sequence ID" value="MEQ2273922.1"/>
    <property type="molecule type" value="Genomic_DNA"/>
</dbReference>
<gene>
    <name evidence="1" type="ORF">XENORESO_011084</name>
</gene>
<reference evidence="1 2" key="1">
    <citation type="submission" date="2021-06" db="EMBL/GenBank/DDBJ databases">
        <authorList>
            <person name="Palmer J.M."/>
        </authorList>
    </citation>
    <scope>NUCLEOTIDE SEQUENCE [LARGE SCALE GENOMIC DNA]</scope>
    <source>
        <strain evidence="1 2">XR_2019</strain>
        <tissue evidence="1">Muscle</tissue>
    </source>
</reference>
<protein>
    <submittedName>
        <fullName evidence="1">Uncharacterized protein</fullName>
    </submittedName>
</protein>
<proteinExistence type="predicted"/>
<keyword evidence="2" id="KW-1185">Reference proteome</keyword>
<comment type="caution">
    <text evidence="1">The sequence shown here is derived from an EMBL/GenBank/DDBJ whole genome shotgun (WGS) entry which is preliminary data.</text>
</comment>
<evidence type="ECO:0000313" key="2">
    <source>
        <dbReference type="Proteomes" id="UP001444071"/>
    </source>
</evidence>